<evidence type="ECO:0000256" key="3">
    <source>
        <dbReference type="SAM" id="SignalP"/>
    </source>
</evidence>
<dbReference type="InterPro" id="IPR044060">
    <property type="entry name" value="Bacterial_rp_domain"/>
</dbReference>
<feature type="compositionally biased region" description="Low complexity" evidence="1">
    <location>
        <begin position="849"/>
        <end position="859"/>
    </location>
</feature>
<gene>
    <name evidence="5" type="ORF">GCM10009768_26720</name>
</gene>
<dbReference type="NCBIfam" id="TIGR04215">
    <property type="entry name" value="choice_anch_A"/>
    <property type="match status" value="1"/>
</dbReference>
<dbReference type="Proteomes" id="UP001500851">
    <property type="component" value="Unassembled WGS sequence"/>
</dbReference>
<protein>
    <recommendedName>
        <fullName evidence="4">Bacterial repeat domain-containing protein</fullName>
    </recommendedName>
</protein>
<dbReference type="Pfam" id="PF18998">
    <property type="entry name" value="Flg_new_2"/>
    <property type="match status" value="5"/>
</dbReference>
<accession>A0ABP4XVP8</accession>
<evidence type="ECO:0000313" key="6">
    <source>
        <dbReference type="Proteomes" id="UP001500851"/>
    </source>
</evidence>
<feature type="compositionally biased region" description="Basic and acidic residues" evidence="1">
    <location>
        <begin position="837"/>
        <end position="847"/>
    </location>
</feature>
<keyword evidence="2" id="KW-1133">Transmembrane helix</keyword>
<keyword evidence="3" id="KW-0732">Signal</keyword>
<name>A0ABP4XVP8_9MICO</name>
<organism evidence="5 6">
    <name type="scientific">Leucobacter iarius</name>
    <dbReference type="NCBI Taxonomy" id="333963"/>
    <lineage>
        <taxon>Bacteria</taxon>
        <taxon>Bacillati</taxon>
        <taxon>Actinomycetota</taxon>
        <taxon>Actinomycetes</taxon>
        <taxon>Micrococcales</taxon>
        <taxon>Microbacteriaceae</taxon>
        <taxon>Leucobacter</taxon>
    </lineage>
</organism>
<comment type="caution">
    <text evidence="5">The sequence shown here is derived from an EMBL/GenBank/DDBJ whole genome shotgun (WGS) entry which is preliminary data.</text>
</comment>
<evidence type="ECO:0000256" key="2">
    <source>
        <dbReference type="SAM" id="Phobius"/>
    </source>
</evidence>
<feature type="signal peptide" evidence="3">
    <location>
        <begin position="1"/>
        <end position="29"/>
    </location>
</feature>
<feature type="transmembrane region" description="Helical" evidence="2">
    <location>
        <begin position="880"/>
        <end position="899"/>
    </location>
</feature>
<keyword evidence="6" id="KW-1185">Reference proteome</keyword>
<feature type="domain" description="Bacterial repeat" evidence="4">
    <location>
        <begin position="409"/>
        <end position="460"/>
    </location>
</feature>
<keyword evidence="2" id="KW-0472">Membrane</keyword>
<feature type="chain" id="PRO_5046068021" description="Bacterial repeat domain-containing protein" evidence="3">
    <location>
        <begin position="30"/>
        <end position="904"/>
    </location>
</feature>
<evidence type="ECO:0000313" key="5">
    <source>
        <dbReference type="EMBL" id="GAA1796357.1"/>
    </source>
</evidence>
<reference evidence="6" key="1">
    <citation type="journal article" date="2019" name="Int. J. Syst. Evol. Microbiol.">
        <title>The Global Catalogue of Microorganisms (GCM) 10K type strain sequencing project: providing services to taxonomists for standard genome sequencing and annotation.</title>
        <authorList>
            <consortium name="The Broad Institute Genomics Platform"/>
            <consortium name="The Broad Institute Genome Sequencing Center for Infectious Disease"/>
            <person name="Wu L."/>
            <person name="Ma J."/>
        </authorList>
    </citation>
    <scope>NUCLEOTIDE SEQUENCE [LARGE SCALE GENOMIC DNA]</scope>
    <source>
        <strain evidence="6">JCM 14736</strain>
    </source>
</reference>
<feature type="domain" description="Bacterial repeat" evidence="4">
    <location>
        <begin position="681"/>
        <end position="737"/>
    </location>
</feature>
<dbReference type="RefSeq" id="WP_344032985.1">
    <property type="nucleotide sequence ID" value="NZ_BAAAOB010000004.1"/>
</dbReference>
<dbReference type="EMBL" id="BAAAOB010000004">
    <property type="protein sequence ID" value="GAA1796357.1"/>
    <property type="molecule type" value="Genomic_DNA"/>
</dbReference>
<dbReference type="NCBIfam" id="TIGR01167">
    <property type="entry name" value="LPXTG_anchor"/>
    <property type="match status" value="1"/>
</dbReference>
<keyword evidence="2" id="KW-0812">Transmembrane</keyword>
<feature type="domain" description="Bacterial repeat" evidence="4">
    <location>
        <begin position="592"/>
        <end position="639"/>
    </location>
</feature>
<sequence>MSIRKLIAGALGALVVTGGIVLPTTAATAAPKAAPNQNAGALSAKVCVPTAGVGVVHPQFPVKPQPVDENVSVYVGGDFTRARGAELEGQLVVNGNALIQGNGIYNLGTVGAGSGIVPVEGSNALRVGGNLTIEAGGRILFSTQSTSGLPAPANARIGGTLADAKLFENQNASNTVSTNVGRTSALGSPSFSDWPNDNFSVLRDIADRNWTGTPGSFTVDSGVLTLTGATGASRHLFEIPASALTNGLTLNLGANIKATDPVIVKVTGTSATLDLIDVQAGGVQVPMGDKRFGQMASQILWTFPTATTVNVTGGQVPGSVVVPTPGSNTTVAAGGVNGRYWVAGNLTQNYGGSEFHAFPFIGEPDMTCGEPPVPQVTQTATPVAPEVVQATCDVDGKTVDPKVTLASTTGIDYTLSKTAPKAGDTVTVTATAKDGYVFPKTVEGWTVAADQKSATKDLTLDEVDCKKPDTVATPVAPEVVQATCDVDGKTVDPKVTLASTTGIDYTLSKTAPKAGDTVTVTATAKDGYVFPKTIEGWTVAADQKSATKSVKLDEVDCKKPDSEVAPVAPEVVQATCDVDGTVVDPKVTLAVTEGVAYELSNKAAKAGDTVTVTATAKDGYVFPKTVEGWTVAADQKSATKSVKLDEVDCKKPDTEVAPVAPEVVQATCDVDGNVVDPKVTLAETAGIDYTVSNKAAKAGDTVTVTATAKDGYVFPKTVEGWTVAADQKSATKDLTLDEVDCTKPDTVAAPVAPEVVQATCNVDGTVVDPKVTLASTTGIDYTLSKTAPKAGDTVTVTATAKDGYVFPETVEGWTVAADQKSATKDLKLDEVDCKKPVVPVDPEKPVNPEKPVTPETPKTPANPAQPKTGEHLAETGGSSILPFVGMGALLLAAGGLLVMRRRAS</sequence>
<proteinExistence type="predicted"/>
<evidence type="ECO:0000259" key="4">
    <source>
        <dbReference type="Pfam" id="PF18998"/>
    </source>
</evidence>
<dbReference type="InterPro" id="IPR026588">
    <property type="entry name" value="Choice_anch_A"/>
</dbReference>
<feature type="region of interest" description="Disordered" evidence="1">
    <location>
        <begin position="837"/>
        <end position="874"/>
    </location>
</feature>
<evidence type="ECO:0000256" key="1">
    <source>
        <dbReference type="SAM" id="MobiDB-lite"/>
    </source>
</evidence>
<feature type="domain" description="Bacterial repeat" evidence="4">
    <location>
        <begin position="777"/>
        <end position="821"/>
    </location>
</feature>
<feature type="domain" description="Bacterial repeat" evidence="4">
    <location>
        <begin position="501"/>
        <end position="547"/>
    </location>
</feature>